<gene>
    <name evidence="1" type="primary">NS3</name>
</gene>
<name>W5IF86_9FLAV</name>
<organism evidence="1">
    <name type="scientific">Bat pegivirus</name>
    <dbReference type="NCBI Taxonomy" id="1112699"/>
    <lineage>
        <taxon>Viruses</taxon>
        <taxon>Riboviria</taxon>
        <taxon>Orthornavirae</taxon>
        <taxon>Kitrinoviricota</taxon>
        <taxon>Flasuviricetes</taxon>
        <taxon>Amarillovirales</taxon>
        <taxon>Flaviviridae</taxon>
        <taxon>Pegivirus</taxon>
        <taxon>Pegivirus pteropi</taxon>
    </lineage>
</organism>
<dbReference type="EMBL" id="JN882297">
    <property type="protein sequence ID" value="AET43926.1"/>
    <property type="molecule type" value="Genomic_RNA"/>
</dbReference>
<proteinExistence type="predicted"/>
<feature type="non-terminal residue" evidence="1">
    <location>
        <position position="1"/>
    </location>
</feature>
<accession>W5IF86</accession>
<dbReference type="Gene3D" id="1.10.820.10">
    <property type="entry name" value="RNA Helicase Chain A , domain 3"/>
    <property type="match status" value="1"/>
</dbReference>
<protein>
    <submittedName>
        <fullName evidence="1">Protease</fullName>
    </submittedName>
</protein>
<evidence type="ECO:0000313" key="1">
    <source>
        <dbReference type="EMBL" id="AET43926.1"/>
    </source>
</evidence>
<sequence>SVTLMTKPADAALRIQRRGRTGRGAPGTYRPVVVGCPPSGMTTTAASWSAVEAGFVWYGMPAQTIQTYLDAYQECPYTCRIPGDTTEPVRALALLKPFFTDQEVVKAALHDISWPLLTG</sequence>
<reference evidence="1" key="1">
    <citation type="submission" date="2011-10" db="EMBL/GenBank/DDBJ databases">
        <title>Conclusive evidence for bat origin of GB virus.</title>
        <authorList>
            <person name="Drexler J.F."/>
            <person name="Drosten C."/>
        </authorList>
    </citation>
    <scope>NUCLEOTIDE SEQUENCE</scope>
    <source>
        <strain evidence="1">GB09-450/Col_afr/GB/2009</strain>
        <strain evidence="1">GB09-450/Col_afr/GB/2009</strain>
    </source>
</reference>
<keyword evidence="1" id="KW-0378">Hydrolase</keyword>
<dbReference type="InterPro" id="IPR027417">
    <property type="entry name" value="P-loop_NTPase"/>
</dbReference>
<dbReference type="GO" id="GO:0008233">
    <property type="term" value="F:peptidase activity"/>
    <property type="evidence" value="ECO:0007669"/>
    <property type="project" value="UniProtKB-KW"/>
</dbReference>
<dbReference type="Gene3D" id="3.40.50.300">
    <property type="entry name" value="P-loop containing nucleotide triphosphate hydrolases"/>
    <property type="match status" value="1"/>
</dbReference>
<dbReference type="GO" id="GO:0006508">
    <property type="term" value="P:proteolysis"/>
    <property type="evidence" value="ECO:0007669"/>
    <property type="project" value="UniProtKB-KW"/>
</dbReference>
<keyword evidence="1" id="KW-0645">Protease</keyword>
<feature type="non-terminal residue" evidence="1">
    <location>
        <position position="119"/>
    </location>
</feature>
<dbReference type="SUPFAM" id="SSF52540">
    <property type="entry name" value="P-loop containing nucleoside triphosphate hydrolases"/>
    <property type="match status" value="1"/>
</dbReference>